<dbReference type="Gene3D" id="3.10.129.10">
    <property type="entry name" value="Hotdog Thioesterase"/>
    <property type="match status" value="1"/>
</dbReference>
<dbReference type="OrthoDB" id="506431at2759"/>
<dbReference type="PANTHER" id="PTHR47260">
    <property type="entry name" value="UPF0644 PROTEIN PB2B4.06"/>
    <property type="match status" value="1"/>
</dbReference>
<feature type="domain" description="Thioesterase" evidence="1">
    <location>
        <begin position="90"/>
        <end position="168"/>
    </location>
</feature>
<name>A0A2T3Z697_TRIA4</name>
<dbReference type="InterPro" id="IPR052061">
    <property type="entry name" value="PTE-AB_protein"/>
</dbReference>
<dbReference type="Pfam" id="PF03061">
    <property type="entry name" value="4HBT"/>
    <property type="match status" value="1"/>
</dbReference>
<dbReference type="Proteomes" id="UP000240493">
    <property type="component" value="Unassembled WGS sequence"/>
</dbReference>
<dbReference type="InterPro" id="IPR029069">
    <property type="entry name" value="HotDog_dom_sf"/>
</dbReference>
<dbReference type="EMBL" id="KZ679263">
    <property type="protein sequence ID" value="PTB40322.1"/>
    <property type="molecule type" value="Genomic_DNA"/>
</dbReference>
<evidence type="ECO:0000313" key="2">
    <source>
        <dbReference type="EMBL" id="PTB40322.1"/>
    </source>
</evidence>
<reference evidence="2 3" key="1">
    <citation type="submission" date="2016-07" db="EMBL/GenBank/DDBJ databases">
        <title>Multiple horizontal gene transfer events from other fungi enriched the ability of initially mycotrophic Trichoderma (Ascomycota) to feed on dead plant biomass.</title>
        <authorList>
            <consortium name="DOE Joint Genome Institute"/>
            <person name="Aerts A."/>
            <person name="Atanasova L."/>
            <person name="Chenthamara K."/>
            <person name="Zhang J."/>
            <person name="Grujic M."/>
            <person name="Henrissat B."/>
            <person name="Kuo A."/>
            <person name="Salamov A."/>
            <person name="Lipzen A."/>
            <person name="Labutti K."/>
            <person name="Barry K."/>
            <person name="Miao Y."/>
            <person name="Rahimi M.J."/>
            <person name="Shen Q."/>
            <person name="Grigoriev I.V."/>
            <person name="Kubicek C.P."/>
            <person name="Druzhinina I.S."/>
        </authorList>
    </citation>
    <scope>NUCLEOTIDE SEQUENCE [LARGE SCALE GENOMIC DNA]</scope>
    <source>
        <strain evidence="2 3">CBS 433.97</strain>
    </source>
</reference>
<dbReference type="AlphaFoldDB" id="A0A2T3Z697"/>
<dbReference type="InterPro" id="IPR006683">
    <property type="entry name" value="Thioestr_dom"/>
</dbReference>
<keyword evidence="3" id="KW-1185">Reference proteome</keyword>
<protein>
    <recommendedName>
        <fullName evidence="1">Thioesterase domain-containing protein</fullName>
    </recommendedName>
</protein>
<accession>A0A2T3Z697</accession>
<evidence type="ECO:0000259" key="1">
    <source>
        <dbReference type="Pfam" id="PF03061"/>
    </source>
</evidence>
<organism evidence="2 3">
    <name type="scientific">Trichoderma asperellum (strain ATCC 204424 / CBS 433.97 / NBRC 101777)</name>
    <dbReference type="NCBI Taxonomy" id="1042311"/>
    <lineage>
        <taxon>Eukaryota</taxon>
        <taxon>Fungi</taxon>
        <taxon>Dikarya</taxon>
        <taxon>Ascomycota</taxon>
        <taxon>Pezizomycotina</taxon>
        <taxon>Sordariomycetes</taxon>
        <taxon>Hypocreomycetidae</taxon>
        <taxon>Hypocreales</taxon>
        <taxon>Hypocreaceae</taxon>
        <taxon>Trichoderma</taxon>
    </lineage>
</organism>
<proteinExistence type="predicted"/>
<dbReference type="SUPFAM" id="SSF54637">
    <property type="entry name" value="Thioesterase/thiol ester dehydrase-isomerase"/>
    <property type="match status" value="1"/>
</dbReference>
<gene>
    <name evidence="2" type="ORF">M441DRAFT_59112</name>
</gene>
<dbReference type="PANTHER" id="PTHR47260:SF6">
    <property type="entry name" value="THIOESTERASE DOMAIN-CONTAINING PROTEIN"/>
    <property type="match status" value="1"/>
</dbReference>
<evidence type="ECO:0000313" key="3">
    <source>
        <dbReference type="Proteomes" id="UP000240493"/>
    </source>
</evidence>
<sequence>MPAIVGLKKSFASIPWCSELLNNPDVEACIPPCRASRKDITYELWEGTLNTSNTIPEFLALYTKTEEHNSRIHNIKLLANLNNGLDGFPGVCHGGMVATLLDESMVSLILINVGRGALVCPWYGTVSLNILFQKPVKTPATVVVAVKLDKVEGRKLCITACLQDGSGKALAKASAVFVGLDGKL</sequence>
<dbReference type="CDD" id="cd03443">
    <property type="entry name" value="PaaI_thioesterase"/>
    <property type="match status" value="1"/>
</dbReference>